<evidence type="ECO:0000313" key="2">
    <source>
        <dbReference type="Proteomes" id="UP000272706"/>
    </source>
</evidence>
<name>A0A3A5JW00_9HYPH</name>
<protein>
    <submittedName>
        <fullName evidence="1">Uncharacterized protein</fullName>
    </submittedName>
</protein>
<reference evidence="1 2" key="1">
    <citation type="submission" date="2018-09" db="EMBL/GenBank/DDBJ databases">
        <title>Mesorhizobium carmichaelinearum sp. nov. isolated from Carmichaelinea spp. root nodules in New Zealand.</title>
        <authorList>
            <person name="De Meyer S.E."/>
        </authorList>
    </citation>
    <scope>NUCLEOTIDE SEQUENCE [LARGE SCALE GENOMIC DNA]</scope>
    <source>
        <strain evidence="1 2">ICMP19557</strain>
    </source>
</reference>
<dbReference type="Proteomes" id="UP000272706">
    <property type="component" value="Unassembled WGS sequence"/>
</dbReference>
<accession>A0A3A5JW00</accession>
<dbReference type="AlphaFoldDB" id="A0A3A5JW00"/>
<organism evidence="1 2">
    <name type="scientific">Mesorhizobium waimense</name>
    <dbReference type="NCBI Taxonomy" id="1300307"/>
    <lineage>
        <taxon>Bacteria</taxon>
        <taxon>Pseudomonadati</taxon>
        <taxon>Pseudomonadota</taxon>
        <taxon>Alphaproteobacteria</taxon>
        <taxon>Hyphomicrobiales</taxon>
        <taxon>Phyllobacteriaceae</taxon>
        <taxon>Mesorhizobium</taxon>
    </lineage>
</organism>
<keyword evidence="2" id="KW-1185">Reference proteome</keyword>
<dbReference type="EMBL" id="QZWZ01000070">
    <property type="protein sequence ID" value="RJT26517.1"/>
    <property type="molecule type" value="Genomic_DNA"/>
</dbReference>
<gene>
    <name evidence="1" type="ORF">D3227_37245</name>
</gene>
<evidence type="ECO:0000313" key="1">
    <source>
        <dbReference type="EMBL" id="RJT26517.1"/>
    </source>
</evidence>
<proteinExistence type="predicted"/>
<comment type="caution">
    <text evidence="1">The sequence shown here is derived from an EMBL/GenBank/DDBJ whole genome shotgun (WGS) entry which is preliminary data.</text>
</comment>
<sequence>MIMPLGPQLCASDWVSRRLAALEDNVEHVPVLITARPLPMLLAGNRYHALIEVPDIAIRGVR</sequence>